<name>A0AA88XGQ4_PINIB</name>
<evidence type="ECO:0000313" key="3">
    <source>
        <dbReference type="EMBL" id="KAK3084994.1"/>
    </source>
</evidence>
<dbReference type="CDD" id="cd14366">
    <property type="entry name" value="CUE_CUED1"/>
    <property type="match status" value="1"/>
</dbReference>
<feature type="region of interest" description="Disordered" evidence="1">
    <location>
        <begin position="1"/>
        <end position="54"/>
    </location>
</feature>
<evidence type="ECO:0000256" key="1">
    <source>
        <dbReference type="SAM" id="MobiDB-lite"/>
    </source>
</evidence>
<protein>
    <recommendedName>
        <fullName evidence="2">CUE domain-containing protein</fullName>
    </recommendedName>
</protein>
<comment type="caution">
    <text evidence="3">The sequence shown here is derived from an EMBL/GenBank/DDBJ whole genome shotgun (WGS) entry which is preliminary data.</text>
</comment>
<dbReference type="SMART" id="SM00546">
    <property type="entry name" value="CUE"/>
    <property type="match status" value="1"/>
</dbReference>
<dbReference type="SUPFAM" id="SSF46934">
    <property type="entry name" value="UBA-like"/>
    <property type="match status" value="1"/>
</dbReference>
<evidence type="ECO:0000313" key="4">
    <source>
        <dbReference type="Proteomes" id="UP001186944"/>
    </source>
</evidence>
<gene>
    <name evidence="3" type="ORF">FSP39_022547</name>
</gene>
<dbReference type="Gene3D" id="1.10.8.10">
    <property type="entry name" value="DNA helicase RuvA subunit, C-terminal domain"/>
    <property type="match status" value="1"/>
</dbReference>
<dbReference type="InterPro" id="IPR040195">
    <property type="entry name" value="CUE_CUED1"/>
</dbReference>
<feature type="compositionally biased region" description="Basic and acidic residues" evidence="1">
    <location>
        <begin position="197"/>
        <end position="209"/>
    </location>
</feature>
<feature type="region of interest" description="Disordered" evidence="1">
    <location>
        <begin position="563"/>
        <end position="588"/>
    </location>
</feature>
<reference evidence="3" key="1">
    <citation type="submission" date="2019-08" db="EMBL/GenBank/DDBJ databases">
        <title>The improved chromosome-level genome for the pearl oyster Pinctada fucata martensii using PacBio sequencing and Hi-C.</title>
        <authorList>
            <person name="Zheng Z."/>
        </authorList>
    </citation>
    <scope>NUCLEOTIDE SEQUENCE</scope>
    <source>
        <strain evidence="3">ZZ-2019</strain>
        <tissue evidence="3">Adductor muscle</tissue>
    </source>
</reference>
<feature type="compositionally biased region" description="Polar residues" evidence="1">
    <location>
        <begin position="133"/>
        <end position="147"/>
    </location>
</feature>
<dbReference type="InterPro" id="IPR009060">
    <property type="entry name" value="UBA-like_sf"/>
</dbReference>
<feature type="compositionally biased region" description="Basic residues" evidence="1">
    <location>
        <begin position="210"/>
        <end position="225"/>
    </location>
</feature>
<dbReference type="GO" id="GO:0043130">
    <property type="term" value="F:ubiquitin binding"/>
    <property type="evidence" value="ECO:0007669"/>
    <property type="project" value="InterPro"/>
</dbReference>
<evidence type="ECO:0000259" key="2">
    <source>
        <dbReference type="PROSITE" id="PS51140"/>
    </source>
</evidence>
<accession>A0AA88XGQ4</accession>
<keyword evidence="4" id="KW-1185">Reference proteome</keyword>
<dbReference type="PANTHER" id="PTHR13467:SF3">
    <property type="entry name" value="CUE DOMAIN-CONTAINING PROTEIN 1"/>
    <property type="match status" value="1"/>
</dbReference>
<feature type="compositionally biased region" description="Basic and acidic residues" evidence="1">
    <location>
        <begin position="324"/>
        <end position="337"/>
    </location>
</feature>
<feature type="compositionally biased region" description="Polar residues" evidence="1">
    <location>
        <begin position="159"/>
        <end position="172"/>
    </location>
</feature>
<dbReference type="AlphaFoldDB" id="A0AA88XGQ4"/>
<dbReference type="PROSITE" id="PS51140">
    <property type="entry name" value="CUE"/>
    <property type="match status" value="1"/>
</dbReference>
<dbReference type="Proteomes" id="UP001186944">
    <property type="component" value="Unassembled WGS sequence"/>
</dbReference>
<proteinExistence type="predicted"/>
<feature type="domain" description="CUE" evidence="2">
    <location>
        <begin position="56"/>
        <end position="99"/>
    </location>
</feature>
<dbReference type="InterPro" id="IPR040192">
    <property type="entry name" value="CUEDC1"/>
</dbReference>
<dbReference type="PANTHER" id="PTHR13467">
    <property type="entry name" value="CUE DOMAIN CONTAINING PROTEIN 1"/>
    <property type="match status" value="1"/>
</dbReference>
<dbReference type="InterPro" id="IPR003892">
    <property type="entry name" value="CUE"/>
</dbReference>
<feature type="compositionally biased region" description="Acidic residues" evidence="1">
    <location>
        <begin position="563"/>
        <end position="572"/>
    </location>
</feature>
<dbReference type="EMBL" id="VSWD01000013">
    <property type="protein sequence ID" value="KAK3084994.1"/>
    <property type="molecule type" value="Genomic_DNA"/>
</dbReference>
<organism evidence="3 4">
    <name type="scientific">Pinctada imbricata</name>
    <name type="common">Atlantic pearl-oyster</name>
    <name type="synonym">Pinctada martensii</name>
    <dbReference type="NCBI Taxonomy" id="66713"/>
    <lineage>
        <taxon>Eukaryota</taxon>
        <taxon>Metazoa</taxon>
        <taxon>Spiralia</taxon>
        <taxon>Lophotrochozoa</taxon>
        <taxon>Mollusca</taxon>
        <taxon>Bivalvia</taxon>
        <taxon>Autobranchia</taxon>
        <taxon>Pteriomorphia</taxon>
        <taxon>Pterioida</taxon>
        <taxon>Pterioidea</taxon>
        <taxon>Pteriidae</taxon>
        <taxon>Pinctada</taxon>
    </lineage>
</organism>
<feature type="region of interest" description="Disordered" evidence="1">
    <location>
        <begin position="310"/>
        <end position="362"/>
    </location>
</feature>
<sequence length="621" mass="70584">MATADTEAQKPGSRRRRHQPSRTEHDFLPADAVPPARPPPLSRSQSHRERPTKQLDFYQAMSDFKAMFPTMDSDVIEAVLRSNDGAVDDTIDQLLTMSIDTEDPLAIIDVPPELLSPVNDPCPSYNEARSEDSPPSYSEAVQSQKSKPASPHADDVDHGTSSIWTTPIASQEKSLKPSIKLSPSRKKSPSSRSPSSTERKSSSHGESRSSHHHHHHRGRHRRHRSKTEDQIDELAMSNTEIKRPISLTNMSLPAPLQSVTSKKGYRNWNPPMLGALPDDFLRLTVPTKPFTHTPEKLDWSSWPSPYHHGGMAGPELLPRSHNISRKDRHSEKQSRSHSEKKKLSRSVSERSNGHGALRNMDRLPLVHSHTARHDTSPGLPKSLIISTHEFSQDMLDEKMKENERRRRKAVKNVDLEMSQYLEDERLAIMLQNTEFLEELRGNEDFMKTLEKDRMNLSAFEPILPSPIVESPPVVEPPPINKEQDGYGRDKQEHLDAFPFSQPLPPNKDEDAELRRQLKNMGGASKKQFMALAKKFFSRRKKKNSLKYIQKEKLAPSMVNLLDSDEEDYDPEPDLPYNQDTEIEPLPDNLTAVPSHRTVQRPMYHVDTVTSYHDNKATTDMV</sequence>
<dbReference type="Pfam" id="PF02845">
    <property type="entry name" value="CUE"/>
    <property type="match status" value="1"/>
</dbReference>
<feature type="region of interest" description="Disordered" evidence="1">
    <location>
        <begin position="112"/>
        <end position="246"/>
    </location>
</feature>